<gene>
    <name evidence="2" type="ORF">E1963_10215</name>
</gene>
<dbReference type="Pfam" id="PF13749">
    <property type="entry name" value="HATPase_c_4"/>
    <property type="match status" value="1"/>
</dbReference>
<dbReference type="InterPro" id="IPR036388">
    <property type="entry name" value="WH-like_DNA-bd_sf"/>
</dbReference>
<comment type="caution">
    <text evidence="2">The sequence shown here is derived from an EMBL/GenBank/DDBJ whole genome shotgun (WGS) entry which is preliminary data.</text>
</comment>
<sequence>MNIGTETEMVEFKKTTGELKEGMISLASMLNKNGKGILYFGVRNDGEVVGQQIGDRTMHEISQGIANAIKPQIIPTIIMELCDDKNVIKVTVTGDEKPYSAYGKYYMRSADEDREISPKQLRNLMLSVSDSIVNIEANNQNLTFDQLKTLYAGNNLTLRENTFAQNLNLLTRSGTYNLMANILADANSYSIKVAVFRGTDKIDLIKRNEYGYKCMLVAVKQVLDYMEALNDTMVDVGGNLRKESKLFDLPCFREAWLNACLHNRWSKQTPPAVYVFDDRIEIISIGGLPDGLTLDEFYEGKSKPVNLELQQIMVQLDYIEQTGHGVPLIISKYGKEVFDITENFITVTIPLNKHRAGETGFPKVKGQILDEWDQMILNLMEEDSSVKTSELSKKIGIGTTTITKRIRKLKEQGMIERTGSKKNGQWLVHGEKRNAGFRND</sequence>
<dbReference type="CDD" id="cd00090">
    <property type="entry name" value="HTH_ARSR"/>
    <property type="match status" value="1"/>
</dbReference>
<protein>
    <submittedName>
        <fullName evidence="2">Winged helix-turn-helix transcriptional regulator</fullName>
    </submittedName>
</protein>
<evidence type="ECO:0000259" key="1">
    <source>
        <dbReference type="Pfam" id="PF04326"/>
    </source>
</evidence>
<feature type="domain" description="Schlafen AlbA-2" evidence="1">
    <location>
        <begin position="6"/>
        <end position="116"/>
    </location>
</feature>
<keyword evidence="3" id="KW-1185">Reference proteome</keyword>
<dbReference type="Gene3D" id="3.30.950.30">
    <property type="entry name" value="Schlafen, AAA domain"/>
    <property type="match status" value="1"/>
</dbReference>
<dbReference type="EMBL" id="SMMX01000007">
    <property type="protein sequence ID" value="TDA21704.1"/>
    <property type="molecule type" value="Genomic_DNA"/>
</dbReference>
<dbReference type="GO" id="GO:0043565">
    <property type="term" value="F:sequence-specific DNA binding"/>
    <property type="evidence" value="ECO:0007669"/>
    <property type="project" value="InterPro"/>
</dbReference>
<dbReference type="AlphaFoldDB" id="A0A4R4FDN1"/>
<accession>A0A4R4FDN1</accession>
<dbReference type="InterPro" id="IPR011991">
    <property type="entry name" value="ArsR-like_HTH"/>
</dbReference>
<organism evidence="2 3">
    <name type="scientific">Extibacter muris</name>
    <dbReference type="NCBI Taxonomy" id="1796622"/>
    <lineage>
        <taxon>Bacteria</taxon>
        <taxon>Bacillati</taxon>
        <taxon>Bacillota</taxon>
        <taxon>Clostridia</taxon>
        <taxon>Lachnospirales</taxon>
        <taxon>Lachnospiraceae</taxon>
        <taxon>Extibacter</taxon>
    </lineage>
</organism>
<evidence type="ECO:0000313" key="2">
    <source>
        <dbReference type="EMBL" id="TDA21704.1"/>
    </source>
</evidence>
<dbReference type="Proteomes" id="UP000295710">
    <property type="component" value="Unassembled WGS sequence"/>
</dbReference>
<proteinExistence type="predicted"/>
<dbReference type="Pfam" id="PF04326">
    <property type="entry name" value="SLFN_AlbA_2"/>
    <property type="match status" value="1"/>
</dbReference>
<dbReference type="Gene3D" id="1.10.10.10">
    <property type="entry name" value="Winged helix-like DNA-binding domain superfamily/Winged helix DNA-binding domain"/>
    <property type="match status" value="1"/>
</dbReference>
<dbReference type="InterPro" id="IPR038475">
    <property type="entry name" value="RecG_C_sf"/>
</dbReference>
<dbReference type="InterPro" id="IPR000485">
    <property type="entry name" value="AsnC-type_HTH_dom"/>
</dbReference>
<dbReference type="Pfam" id="PF13412">
    <property type="entry name" value="HTH_24"/>
    <property type="match status" value="1"/>
</dbReference>
<dbReference type="InterPro" id="IPR036390">
    <property type="entry name" value="WH_DNA-bd_sf"/>
</dbReference>
<dbReference type="PANTHER" id="PTHR30595">
    <property type="entry name" value="GLPR-RELATED TRANSCRIPTIONAL REPRESSOR"/>
    <property type="match status" value="1"/>
</dbReference>
<dbReference type="InterPro" id="IPR038461">
    <property type="entry name" value="Schlafen_AlbA_2_dom_sf"/>
</dbReference>
<dbReference type="Gene3D" id="3.30.565.60">
    <property type="match status" value="1"/>
</dbReference>
<dbReference type="InterPro" id="IPR007421">
    <property type="entry name" value="Schlafen_AlbA_2_dom"/>
</dbReference>
<dbReference type="RefSeq" id="WP_132277697.1">
    <property type="nucleotide sequence ID" value="NZ_JAOBST010000002.1"/>
</dbReference>
<name>A0A4R4FDN1_9FIRM</name>
<reference evidence="2 3" key="1">
    <citation type="journal article" date="2016" name="Nat. Microbiol.">
        <title>The Mouse Intestinal Bacterial Collection (miBC) provides host-specific insight into cultured diversity and functional potential of the gut microbiota.</title>
        <authorList>
            <person name="Lagkouvardos I."/>
            <person name="Pukall R."/>
            <person name="Abt B."/>
            <person name="Foesel B.U."/>
            <person name="Meier-Kolthoff J.P."/>
            <person name="Kumar N."/>
            <person name="Bresciani A."/>
            <person name="Martinez I."/>
            <person name="Just S."/>
            <person name="Ziegler C."/>
            <person name="Brugiroux S."/>
            <person name="Garzetti D."/>
            <person name="Wenning M."/>
            <person name="Bui T.P."/>
            <person name="Wang J."/>
            <person name="Hugenholtz F."/>
            <person name="Plugge C.M."/>
            <person name="Peterson D.A."/>
            <person name="Hornef M.W."/>
            <person name="Baines J.F."/>
            <person name="Smidt H."/>
            <person name="Walter J."/>
            <person name="Kristiansen K."/>
            <person name="Nielsen H.B."/>
            <person name="Haller D."/>
            <person name="Overmann J."/>
            <person name="Stecher B."/>
            <person name="Clavel T."/>
        </authorList>
    </citation>
    <scope>NUCLEOTIDE SEQUENCE [LARGE SCALE GENOMIC DNA]</scope>
    <source>
        <strain evidence="2 3">DSM 28560</strain>
    </source>
</reference>
<dbReference type="SUPFAM" id="SSF46785">
    <property type="entry name" value="Winged helix' DNA-binding domain"/>
    <property type="match status" value="1"/>
</dbReference>
<dbReference type="PANTHER" id="PTHR30595:SF6">
    <property type="entry name" value="SCHLAFEN ALBA-2 DOMAIN-CONTAINING PROTEIN"/>
    <property type="match status" value="1"/>
</dbReference>
<evidence type="ECO:0000313" key="3">
    <source>
        <dbReference type="Proteomes" id="UP000295710"/>
    </source>
</evidence>
<dbReference type="PRINTS" id="PR00033">
    <property type="entry name" value="HTHASNC"/>
</dbReference>